<keyword evidence="4" id="KW-1003">Cell membrane</keyword>
<evidence type="ECO:0000256" key="6">
    <source>
        <dbReference type="ARBA" id="ARBA00022989"/>
    </source>
</evidence>
<feature type="transmembrane region" description="Helical" evidence="8">
    <location>
        <begin position="329"/>
        <end position="347"/>
    </location>
</feature>
<dbReference type="PROSITE" id="PS50850">
    <property type="entry name" value="MFS"/>
    <property type="match status" value="1"/>
</dbReference>
<comment type="subcellular location">
    <subcellularLocation>
        <location evidence="1">Cell membrane</location>
        <topology evidence="1">Multi-pass membrane protein</topology>
    </subcellularLocation>
</comment>
<evidence type="ECO:0000313" key="11">
    <source>
        <dbReference type="Proteomes" id="UP000241434"/>
    </source>
</evidence>
<evidence type="ECO:0000256" key="1">
    <source>
        <dbReference type="ARBA" id="ARBA00004651"/>
    </source>
</evidence>
<name>A0A2P7PZF3_9FIRM</name>
<feature type="domain" description="Major facilitator superfamily (MFS) profile" evidence="9">
    <location>
        <begin position="1"/>
        <end position="456"/>
    </location>
</feature>
<feature type="transmembrane region" description="Helical" evidence="8">
    <location>
        <begin position="146"/>
        <end position="169"/>
    </location>
</feature>
<dbReference type="InterPro" id="IPR036259">
    <property type="entry name" value="MFS_trans_sf"/>
</dbReference>
<feature type="transmembrane region" description="Helical" evidence="8">
    <location>
        <begin position="399"/>
        <end position="417"/>
    </location>
</feature>
<dbReference type="SUPFAM" id="SSF103473">
    <property type="entry name" value="MFS general substrate transporter"/>
    <property type="match status" value="1"/>
</dbReference>
<keyword evidence="11" id="KW-1185">Reference proteome</keyword>
<keyword evidence="7 8" id="KW-0472">Membrane</keyword>
<organism evidence="10 11">
    <name type="scientific">Peptostreptococcus russellii</name>
    <dbReference type="NCBI Taxonomy" id="215200"/>
    <lineage>
        <taxon>Bacteria</taxon>
        <taxon>Bacillati</taxon>
        <taxon>Bacillota</taxon>
        <taxon>Clostridia</taxon>
        <taxon>Peptostreptococcales</taxon>
        <taxon>Peptostreptococcaceae</taxon>
        <taxon>Peptostreptococcus</taxon>
    </lineage>
</organism>
<feature type="transmembrane region" description="Helical" evidence="8">
    <location>
        <begin position="250"/>
        <end position="268"/>
    </location>
</feature>
<sequence>MGEIKAKYPKGFYVSSLTYTFERFAFYGSKPLLILFLITAVSQGGLGIDTKEAAIIAADFTAWTYIAPVIGGFICDRWLGARYAVSIGCVLMAIGYMFGWKATGVNSILLMIAIVSIGTGLFKGNLAAIIGRLFDDEDLLDSAFSVQYSFVNVGAMLGSAITGVLYMSTFKQGDVFGFRPVFLVCGILVLLGGIFFTLGYGTLQGQGKKPFKYRTDVDGNIVGEADEEETKEEAKKEASEPLTKNEKKRVAAIVFVSFVSIIFWLFYYQQDIALTIYMDKYVNMTLGGFTFAPQHLSTTWNGLLCIFLSLAASKLWFKLSQRPQGDLSMFQKVTISFIFLGVAYVVLIAMELSRGVGADASHQVTVLWLFLFGLLLTIGEICFSPLGNSFVSKFAPKKYFSLLMGVWTFATFAASKLNGYIQGFVEKLGIYNIFVTFAIVSFVVAVIMFLLTKPLNKLVEDDEA</sequence>
<dbReference type="GO" id="GO:0015833">
    <property type="term" value="P:peptide transport"/>
    <property type="evidence" value="ECO:0007669"/>
    <property type="project" value="InterPro"/>
</dbReference>
<dbReference type="OrthoDB" id="9772725at2"/>
<dbReference type="AlphaFoldDB" id="A0A2P7PZF3"/>
<protein>
    <submittedName>
        <fullName evidence="10">Major facilitator transporter</fullName>
    </submittedName>
</protein>
<dbReference type="CDD" id="cd17346">
    <property type="entry name" value="MFS_DtpA_like"/>
    <property type="match status" value="1"/>
</dbReference>
<feature type="transmembrane region" description="Helical" evidence="8">
    <location>
        <begin position="181"/>
        <end position="203"/>
    </location>
</feature>
<dbReference type="PANTHER" id="PTHR23517">
    <property type="entry name" value="RESISTANCE PROTEIN MDTM, PUTATIVE-RELATED-RELATED"/>
    <property type="match status" value="1"/>
</dbReference>
<dbReference type="Gene3D" id="1.20.1250.20">
    <property type="entry name" value="MFS general substrate transporter like domains"/>
    <property type="match status" value="2"/>
</dbReference>
<dbReference type="Proteomes" id="UP000241434">
    <property type="component" value="Unassembled WGS sequence"/>
</dbReference>
<accession>A0A2P7PZF3</accession>
<evidence type="ECO:0000256" key="2">
    <source>
        <dbReference type="ARBA" id="ARBA00005982"/>
    </source>
</evidence>
<dbReference type="InterPro" id="IPR011701">
    <property type="entry name" value="MFS"/>
</dbReference>
<comment type="similarity">
    <text evidence="2">Belongs to the major facilitator superfamily. Proton-dependent oligopeptide transporter (POT/PTR) (TC 2.A.17) family.</text>
</comment>
<comment type="caution">
    <text evidence="10">The sequence shown here is derived from an EMBL/GenBank/DDBJ whole genome shotgun (WGS) entry which is preliminary data.</text>
</comment>
<evidence type="ECO:0000256" key="3">
    <source>
        <dbReference type="ARBA" id="ARBA00022448"/>
    </source>
</evidence>
<dbReference type="GO" id="GO:1904680">
    <property type="term" value="F:peptide transmembrane transporter activity"/>
    <property type="evidence" value="ECO:0007669"/>
    <property type="project" value="InterPro"/>
</dbReference>
<feature type="transmembrane region" description="Helical" evidence="8">
    <location>
        <begin position="299"/>
        <end position="317"/>
    </location>
</feature>
<feature type="transmembrane region" description="Helical" evidence="8">
    <location>
        <begin position="108"/>
        <end position="134"/>
    </location>
</feature>
<dbReference type="InterPro" id="IPR020846">
    <property type="entry name" value="MFS_dom"/>
</dbReference>
<keyword evidence="5 8" id="KW-0812">Transmembrane</keyword>
<keyword evidence="3" id="KW-0813">Transport</keyword>
<feature type="transmembrane region" description="Helical" evidence="8">
    <location>
        <begin position="429"/>
        <end position="451"/>
    </location>
</feature>
<dbReference type="RefSeq" id="WP_106777197.1">
    <property type="nucleotide sequence ID" value="NZ_JYGE01000006.1"/>
</dbReference>
<dbReference type="InterPro" id="IPR050171">
    <property type="entry name" value="MFS_Transporters"/>
</dbReference>
<dbReference type="Pfam" id="PF07690">
    <property type="entry name" value="MFS_1"/>
    <property type="match status" value="1"/>
</dbReference>
<feature type="transmembrane region" description="Helical" evidence="8">
    <location>
        <begin position="81"/>
        <end position="102"/>
    </location>
</feature>
<evidence type="ECO:0000259" key="9">
    <source>
        <dbReference type="PROSITE" id="PS50850"/>
    </source>
</evidence>
<evidence type="ECO:0000313" key="10">
    <source>
        <dbReference type="EMBL" id="PSJ31117.1"/>
    </source>
</evidence>
<evidence type="ECO:0000256" key="7">
    <source>
        <dbReference type="ARBA" id="ARBA00023136"/>
    </source>
</evidence>
<feature type="transmembrane region" description="Helical" evidence="8">
    <location>
        <begin position="367"/>
        <end position="387"/>
    </location>
</feature>
<dbReference type="PANTHER" id="PTHR23517:SF15">
    <property type="entry name" value="PROTON-DEPENDENT OLIGOPEPTIDE FAMILY TRANSPORT PROTEIN"/>
    <property type="match status" value="1"/>
</dbReference>
<evidence type="ECO:0000256" key="4">
    <source>
        <dbReference type="ARBA" id="ARBA00022475"/>
    </source>
</evidence>
<dbReference type="EMBL" id="JYGE01000006">
    <property type="protein sequence ID" value="PSJ31117.1"/>
    <property type="molecule type" value="Genomic_DNA"/>
</dbReference>
<feature type="transmembrane region" description="Helical" evidence="8">
    <location>
        <begin position="54"/>
        <end position="74"/>
    </location>
</feature>
<reference evidence="10" key="1">
    <citation type="thesis" date="2015" institute="Rutgers" country="The State University of New Jersey, 14 College Farm Rd., New Brunswick, NJ, USA">
        <title>Ammonia toxicity in bacteria and its implications for treatment of and resource recovery from highly nitrogenous organic wastes.</title>
        <authorList>
            <person name="Luther A.K."/>
        </authorList>
    </citation>
    <scope>NUCLEOTIDE SEQUENCE</scope>
    <source>
        <strain evidence="10">RT-10B</strain>
    </source>
</reference>
<dbReference type="GO" id="GO:0005886">
    <property type="term" value="C:plasma membrane"/>
    <property type="evidence" value="ECO:0007669"/>
    <property type="project" value="UniProtKB-SubCell"/>
</dbReference>
<gene>
    <name evidence="10" type="ORF">UF10_07555</name>
</gene>
<proteinExistence type="inferred from homology"/>
<feature type="transmembrane region" description="Helical" evidence="8">
    <location>
        <begin position="32"/>
        <end position="48"/>
    </location>
</feature>
<keyword evidence="6 8" id="KW-1133">Transmembrane helix</keyword>
<evidence type="ECO:0000256" key="5">
    <source>
        <dbReference type="ARBA" id="ARBA00022692"/>
    </source>
</evidence>
<evidence type="ECO:0000256" key="8">
    <source>
        <dbReference type="SAM" id="Phobius"/>
    </source>
</evidence>
<dbReference type="InterPro" id="IPR005279">
    <property type="entry name" value="Dipep/tripep_permease"/>
</dbReference>